<dbReference type="GO" id="GO:0016757">
    <property type="term" value="F:glycosyltransferase activity"/>
    <property type="evidence" value="ECO:0007669"/>
    <property type="project" value="InterPro"/>
</dbReference>
<accession>C6W3U3</accession>
<dbReference type="HOGENOM" id="CLU_009583_8_1_10"/>
<dbReference type="STRING" id="471854.Dfer_4590"/>
<dbReference type="CDD" id="cd03808">
    <property type="entry name" value="GT4_CapM-like"/>
    <property type="match status" value="1"/>
</dbReference>
<organism evidence="3 4">
    <name type="scientific">Dyadobacter fermentans (strain ATCC 700827 / DSM 18053 / CIP 107007 / KCTC 52180 / NS114)</name>
    <dbReference type="NCBI Taxonomy" id="471854"/>
    <lineage>
        <taxon>Bacteria</taxon>
        <taxon>Pseudomonadati</taxon>
        <taxon>Bacteroidota</taxon>
        <taxon>Cytophagia</taxon>
        <taxon>Cytophagales</taxon>
        <taxon>Spirosomataceae</taxon>
        <taxon>Dyadobacter</taxon>
    </lineage>
</organism>
<dbReference type="eggNOG" id="COG0438">
    <property type="taxonomic scope" value="Bacteria"/>
</dbReference>
<dbReference type="EMBL" id="CP001619">
    <property type="protein sequence ID" value="ACT95791.1"/>
    <property type="molecule type" value="Genomic_DNA"/>
</dbReference>
<proteinExistence type="predicted"/>
<dbReference type="InterPro" id="IPR001296">
    <property type="entry name" value="Glyco_trans_1"/>
</dbReference>
<dbReference type="KEGG" id="dfe:Dfer_4590"/>
<dbReference type="SUPFAM" id="SSF53756">
    <property type="entry name" value="UDP-Glycosyltransferase/glycogen phosphorylase"/>
    <property type="match status" value="1"/>
</dbReference>
<keyword evidence="3" id="KW-0808">Transferase</keyword>
<keyword evidence="4" id="KW-1185">Reference proteome</keyword>
<dbReference type="PANTHER" id="PTHR12526:SF638">
    <property type="entry name" value="SPORE COAT PROTEIN SA"/>
    <property type="match status" value="1"/>
</dbReference>
<dbReference type="Pfam" id="PF00534">
    <property type="entry name" value="Glycos_transf_1"/>
    <property type="match status" value="1"/>
</dbReference>
<dbReference type="Gene3D" id="3.40.50.2000">
    <property type="entry name" value="Glycogen Phosphorylase B"/>
    <property type="match status" value="2"/>
</dbReference>
<dbReference type="OrthoDB" id="9790710at2"/>
<reference evidence="3 4" key="1">
    <citation type="journal article" date="2009" name="Stand. Genomic Sci.">
        <title>Complete genome sequence of Dyadobacter fermentans type strain (NS114).</title>
        <authorList>
            <person name="Lang E."/>
            <person name="Lapidus A."/>
            <person name="Chertkov O."/>
            <person name="Brettin T."/>
            <person name="Detter J.C."/>
            <person name="Han C."/>
            <person name="Copeland A."/>
            <person name="Glavina Del Rio T."/>
            <person name="Nolan M."/>
            <person name="Chen F."/>
            <person name="Lucas S."/>
            <person name="Tice H."/>
            <person name="Cheng J.F."/>
            <person name="Land M."/>
            <person name="Hauser L."/>
            <person name="Chang Y.J."/>
            <person name="Jeffries C.D."/>
            <person name="Kopitz M."/>
            <person name="Bruce D."/>
            <person name="Goodwin L."/>
            <person name="Pitluck S."/>
            <person name="Ovchinnikova G."/>
            <person name="Pati A."/>
            <person name="Ivanova N."/>
            <person name="Mavrommatis K."/>
            <person name="Chen A."/>
            <person name="Palaniappan K."/>
            <person name="Chain P."/>
            <person name="Bristow J."/>
            <person name="Eisen J.A."/>
            <person name="Markowitz V."/>
            <person name="Hugenholtz P."/>
            <person name="Goker M."/>
            <person name="Rohde M."/>
            <person name="Kyrpides N.C."/>
            <person name="Klenk H.P."/>
        </authorList>
    </citation>
    <scope>NUCLEOTIDE SEQUENCE [LARGE SCALE GENOMIC DNA]</scope>
    <source>
        <strain evidence="4">ATCC 700827 / DSM 18053 / CIP 107007 / KCTC 52180 / NS114</strain>
    </source>
</reference>
<evidence type="ECO:0000259" key="1">
    <source>
        <dbReference type="Pfam" id="PF00534"/>
    </source>
</evidence>
<dbReference type="RefSeq" id="WP_015814032.1">
    <property type="nucleotide sequence ID" value="NC_013037.1"/>
</dbReference>
<dbReference type="InterPro" id="IPR028098">
    <property type="entry name" value="Glyco_trans_4-like_N"/>
</dbReference>
<dbReference type="Pfam" id="PF13477">
    <property type="entry name" value="Glyco_trans_4_2"/>
    <property type="match status" value="1"/>
</dbReference>
<dbReference type="AlphaFoldDB" id="C6W3U3"/>
<gene>
    <name evidence="3" type="ordered locus">Dfer_4590</name>
</gene>
<dbReference type="Proteomes" id="UP000002011">
    <property type="component" value="Chromosome"/>
</dbReference>
<evidence type="ECO:0000313" key="4">
    <source>
        <dbReference type="Proteomes" id="UP000002011"/>
    </source>
</evidence>
<protein>
    <submittedName>
        <fullName evidence="3">Glycosyl transferase group 1</fullName>
    </submittedName>
</protein>
<name>C6W3U3_DYAFD</name>
<feature type="domain" description="Glycosyl transferase family 1" evidence="1">
    <location>
        <begin position="193"/>
        <end position="353"/>
    </location>
</feature>
<evidence type="ECO:0000313" key="3">
    <source>
        <dbReference type="EMBL" id="ACT95791.1"/>
    </source>
</evidence>
<dbReference type="CAZy" id="GT4">
    <property type="family name" value="Glycosyltransferase Family 4"/>
</dbReference>
<dbReference type="PANTHER" id="PTHR12526">
    <property type="entry name" value="GLYCOSYLTRANSFERASE"/>
    <property type="match status" value="1"/>
</dbReference>
<feature type="domain" description="Glycosyltransferase subfamily 4-like N-terminal" evidence="2">
    <location>
        <begin position="6"/>
        <end position="153"/>
    </location>
</feature>
<sequence>MSNKNILLLAHDGEDFYKARLPFAYFLRNQGYKVFVILPKDKYTDLIRNEGFEVRNSSIERDNTNPIQLIKAIFEIRNYAGVCNAGIVHSFKFVPNLMNFGANILTRRKTVLHIAGLGIAFANPGLKFKLLKWIQQILFFFQFLRADLIIIQNPDDYKDFLFKKYFRKKIKVVKGSGVDIQKFSPKPECQRYETDRKVFLCTTRLIWEKGIREMVEAFETLPDHLKSQVELRIIGEPDTKNPRGVTPQYIEQYKTSTIIRFLGRQDGIHEHLRNADVFILPSYYREGIPRSVLEALASGLPVITTDVPGCNLTIIPETNGQLIQPRSVETIRTAVIEMLADKEAWGGMGKASRELAVSEFSENKIFSEIVKLYAQ</sequence>
<evidence type="ECO:0000259" key="2">
    <source>
        <dbReference type="Pfam" id="PF13477"/>
    </source>
</evidence>